<reference evidence="1" key="1">
    <citation type="submission" date="2014-09" db="EMBL/GenBank/DDBJ databases">
        <authorList>
            <person name="Magalhaes I.L.F."/>
            <person name="Oliveira U."/>
            <person name="Santos F.R."/>
            <person name="Vidigal T.H.D.A."/>
            <person name="Brescovit A.D."/>
            <person name="Santos A.J."/>
        </authorList>
    </citation>
    <scope>NUCLEOTIDE SEQUENCE</scope>
    <source>
        <tissue evidence="1">Shoot tissue taken approximately 20 cm above the soil surface</tissue>
    </source>
</reference>
<reference evidence="1" key="2">
    <citation type="journal article" date="2015" name="Data Brief">
        <title>Shoot transcriptome of the giant reed, Arundo donax.</title>
        <authorList>
            <person name="Barrero R.A."/>
            <person name="Guerrero F.D."/>
            <person name="Moolhuijzen P."/>
            <person name="Goolsby J.A."/>
            <person name="Tidwell J."/>
            <person name="Bellgard S.E."/>
            <person name="Bellgard M.I."/>
        </authorList>
    </citation>
    <scope>NUCLEOTIDE SEQUENCE</scope>
    <source>
        <tissue evidence="1">Shoot tissue taken approximately 20 cm above the soil surface</tissue>
    </source>
</reference>
<evidence type="ECO:0000313" key="1">
    <source>
        <dbReference type="EMBL" id="JAE08135.1"/>
    </source>
</evidence>
<organism evidence="1">
    <name type="scientific">Arundo donax</name>
    <name type="common">Giant reed</name>
    <name type="synonym">Donax arundinaceus</name>
    <dbReference type="NCBI Taxonomy" id="35708"/>
    <lineage>
        <taxon>Eukaryota</taxon>
        <taxon>Viridiplantae</taxon>
        <taxon>Streptophyta</taxon>
        <taxon>Embryophyta</taxon>
        <taxon>Tracheophyta</taxon>
        <taxon>Spermatophyta</taxon>
        <taxon>Magnoliopsida</taxon>
        <taxon>Liliopsida</taxon>
        <taxon>Poales</taxon>
        <taxon>Poaceae</taxon>
        <taxon>PACMAD clade</taxon>
        <taxon>Arundinoideae</taxon>
        <taxon>Arundineae</taxon>
        <taxon>Arundo</taxon>
    </lineage>
</organism>
<proteinExistence type="predicted"/>
<accession>A0A0A9F578</accession>
<dbReference type="AlphaFoldDB" id="A0A0A9F578"/>
<sequence>MADYMRMNFGSPRTLHKFIYPTVTSLLRDVVQVGEQVILFFLEQLHSQWASCCLLDRLIVE</sequence>
<protein>
    <submittedName>
        <fullName evidence="1">ATEHD1</fullName>
    </submittedName>
</protein>
<name>A0A0A9F578_ARUDO</name>
<dbReference type="EMBL" id="GBRH01189761">
    <property type="protein sequence ID" value="JAE08135.1"/>
    <property type="molecule type" value="Transcribed_RNA"/>
</dbReference>